<dbReference type="Gene3D" id="3.40.50.10540">
    <property type="entry name" value="Crotonobetainyl-coa:carnitine coa-transferase, domain 1"/>
    <property type="match status" value="1"/>
</dbReference>
<dbReference type="InterPro" id="IPR003673">
    <property type="entry name" value="CoA-Trfase_fam_III"/>
</dbReference>
<dbReference type="GO" id="GO:0003824">
    <property type="term" value="F:catalytic activity"/>
    <property type="evidence" value="ECO:0007669"/>
    <property type="project" value="InterPro"/>
</dbReference>
<evidence type="ECO:0000256" key="1">
    <source>
        <dbReference type="ARBA" id="ARBA00008383"/>
    </source>
</evidence>
<reference evidence="3 4" key="1">
    <citation type="journal article" date="2013" name="Curr. Biol.">
        <title>The Genome of the Foraminiferan Reticulomyxa filosa.</title>
        <authorList>
            <person name="Glockner G."/>
            <person name="Hulsmann N."/>
            <person name="Schleicher M."/>
            <person name="Noegel A.A."/>
            <person name="Eichinger L."/>
            <person name="Gallinger C."/>
            <person name="Pawlowski J."/>
            <person name="Sierra R."/>
            <person name="Euteneuer U."/>
            <person name="Pillet L."/>
            <person name="Moustafa A."/>
            <person name="Platzer M."/>
            <person name="Groth M."/>
            <person name="Szafranski K."/>
            <person name="Schliwa M."/>
        </authorList>
    </citation>
    <scope>NUCLEOTIDE SEQUENCE [LARGE SCALE GENOMIC DNA]</scope>
</reference>
<accession>X6M3Y8</accession>
<organism evidence="3 4">
    <name type="scientific">Reticulomyxa filosa</name>
    <dbReference type="NCBI Taxonomy" id="46433"/>
    <lineage>
        <taxon>Eukaryota</taxon>
        <taxon>Sar</taxon>
        <taxon>Rhizaria</taxon>
        <taxon>Retaria</taxon>
        <taxon>Foraminifera</taxon>
        <taxon>Monothalamids</taxon>
        <taxon>Reticulomyxidae</taxon>
        <taxon>Reticulomyxa</taxon>
    </lineage>
</organism>
<evidence type="ECO:0000256" key="2">
    <source>
        <dbReference type="SAM" id="MobiDB-lite"/>
    </source>
</evidence>
<dbReference type="InterPro" id="IPR023606">
    <property type="entry name" value="CoA-Trfase_III_dom_1_sf"/>
</dbReference>
<dbReference type="PANTHER" id="PTHR48228">
    <property type="entry name" value="SUCCINYL-COA--D-CITRAMALATE COA-TRANSFERASE"/>
    <property type="match status" value="1"/>
</dbReference>
<dbReference type="OrthoDB" id="16747at2759"/>
<dbReference type="SUPFAM" id="SSF89796">
    <property type="entry name" value="CoA-transferase family III (CaiB/BaiF)"/>
    <property type="match status" value="1"/>
</dbReference>
<dbReference type="PANTHER" id="PTHR48228:SF5">
    <property type="entry name" value="ALPHA-METHYLACYL-COA RACEMASE"/>
    <property type="match status" value="1"/>
</dbReference>
<evidence type="ECO:0000313" key="4">
    <source>
        <dbReference type="Proteomes" id="UP000023152"/>
    </source>
</evidence>
<dbReference type="EMBL" id="ASPP01024840">
    <property type="protein sequence ID" value="ETO08644.1"/>
    <property type="molecule type" value="Genomic_DNA"/>
</dbReference>
<dbReference type="AlphaFoldDB" id="X6M3Y8"/>
<dbReference type="Pfam" id="PF02515">
    <property type="entry name" value="CoA_transf_3"/>
    <property type="match status" value="1"/>
</dbReference>
<evidence type="ECO:0000313" key="3">
    <source>
        <dbReference type="EMBL" id="ETO08644.1"/>
    </source>
</evidence>
<feature type="region of interest" description="Disordered" evidence="2">
    <location>
        <begin position="189"/>
        <end position="236"/>
    </location>
</feature>
<keyword evidence="4" id="KW-1185">Reference proteome</keyword>
<comment type="caution">
    <text evidence="3">The sequence shown here is derived from an EMBL/GenBank/DDBJ whole genome shotgun (WGS) entry which is preliminary data.</text>
</comment>
<comment type="similarity">
    <text evidence="1">Belongs to the CoA-transferase III family.</text>
</comment>
<protein>
    <submittedName>
        <fullName evidence="3">L-carnitine dehydratase/bile acid-inducible protein F</fullName>
    </submittedName>
</protein>
<name>X6M3Y8_RETFI</name>
<proteinExistence type="inferred from homology"/>
<dbReference type="Proteomes" id="UP000023152">
    <property type="component" value="Unassembled WGS sequence"/>
</dbReference>
<gene>
    <name evidence="3" type="ORF">RFI_28744</name>
</gene>
<dbReference type="InterPro" id="IPR050509">
    <property type="entry name" value="CoA-transferase_III"/>
</dbReference>
<sequence>MKRPELPPTPVADFCAGAYPAAFQIATCLFAREKDPLRKGNIIDVSMTDGSYALMPFQQSIANYNNEQKVSLGKYVLNGDVPCYQVYECKDKNAFISLGCLEPKFWIQTCQALGCMHLKHKGLLSMEKGGNEVKAELTSIFKSKTSQEWKEIFSKFDACVEIVNLSEKVSEKDPQLKARNLDVTLTIVGNSKDGKPSQTSSLTVPKTPLNMKSGVEFQAKPGPKLGEHNQEILSKL</sequence>
<dbReference type="Gene3D" id="3.30.1540.10">
    <property type="entry name" value="formyl-coa transferase, domain 3"/>
    <property type="match status" value="1"/>
</dbReference>
<dbReference type="InterPro" id="IPR044855">
    <property type="entry name" value="CoA-Trfase_III_dom3_sf"/>
</dbReference>